<dbReference type="Proteomes" id="UP000516764">
    <property type="component" value="Chromosome"/>
</dbReference>
<organism evidence="2 3">
    <name type="scientific">Polaribacter haliotis</name>
    <dbReference type="NCBI Taxonomy" id="1888915"/>
    <lineage>
        <taxon>Bacteria</taxon>
        <taxon>Pseudomonadati</taxon>
        <taxon>Bacteroidota</taxon>
        <taxon>Flavobacteriia</taxon>
        <taxon>Flavobacteriales</taxon>
        <taxon>Flavobacteriaceae</taxon>
    </lineage>
</organism>
<dbReference type="OrthoDB" id="1522982at2"/>
<accession>A0A7L8AGS2</accession>
<evidence type="ECO:0000256" key="1">
    <source>
        <dbReference type="SAM" id="SignalP"/>
    </source>
</evidence>
<evidence type="ECO:0000313" key="2">
    <source>
        <dbReference type="EMBL" id="QOD61215.1"/>
    </source>
</evidence>
<proteinExistence type="predicted"/>
<dbReference type="KEGG" id="phal:H9I45_01850"/>
<keyword evidence="1" id="KW-0732">Signal</keyword>
<protein>
    <submittedName>
        <fullName evidence="2">Uncharacterized protein</fullName>
    </submittedName>
</protein>
<reference evidence="2 3" key="1">
    <citation type="journal article" date="2016" name="Int. J. Syst. Evol. Microbiol.">
        <title>Polaribacter haliotis sp. nov., isolated from the gut of abalone Haliotis discus hannai.</title>
        <authorList>
            <person name="Kim Y.O."/>
            <person name="Park I.S."/>
            <person name="Park S."/>
            <person name="Nam B.H."/>
            <person name="Park J.M."/>
            <person name="Kim D.G."/>
            <person name="Yoon J.H."/>
        </authorList>
    </citation>
    <scope>NUCLEOTIDE SEQUENCE [LARGE SCALE GENOMIC DNA]</scope>
    <source>
        <strain evidence="2 3">KCTC 52418</strain>
    </source>
</reference>
<name>A0A7L8AGS2_9FLAO</name>
<feature type="chain" id="PRO_5032843859" evidence="1">
    <location>
        <begin position="20"/>
        <end position="69"/>
    </location>
</feature>
<keyword evidence="3" id="KW-1185">Reference proteome</keyword>
<dbReference type="AlphaFoldDB" id="A0A7L8AGS2"/>
<sequence length="69" mass="7605">MKKVILTLAFVAGITSLNANTNNEIINPTDCHAEACEYLGFVEEYIGEMSEAEAEAHYQVGYNECMGNE</sequence>
<dbReference type="RefSeq" id="WP_088353635.1">
    <property type="nucleotide sequence ID" value="NZ_CP061813.1"/>
</dbReference>
<dbReference type="EMBL" id="CP061813">
    <property type="protein sequence ID" value="QOD61215.1"/>
    <property type="molecule type" value="Genomic_DNA"/>
</dbReference>
<evidence type="ECO:0000313" key="3">
    <source>
        <dbReference type="Proteomes" id="UP000516764"/>
    </source>
</evidence>
<gene>
    <name evidence="2" type="ORF">H9I45_01850</name>
</gene>
<feature type="signal peptide" evidence="1">
    <location>
        <begin position="1"/>
        <end position="19"/>
    </location>
</feature>